<reference evidence="2 3" key="1">
    <citation type="submission" date="2016-08" db="EMBL/GenBank/DDBJ databases">
        <authorList>
            <person name="Seilhamer J.J."/>
        </authorList>
    </citation>
    <scope>NUCLEOTIDE SEQUENCE [LARGE SCALE GENOMIC DNA]</scope>
    <source>
        <strain evidence="2">ING2-E5A</strain>
    </source>
</reference>
<gene>
    <name evidence="2" type="ORF">ING2E5A_0590</name>
</gene>
<dbReference type="AlphaFoldDB" id="A0A1G4G4F9"/>
<accession>A0A1G4G4F9</accession>
<proteinExistence type="predicted"/>
<dbReference type="EMBL" id="LT608328">
    <property type="protein sequence ID" value="SCM55825.1"/>
    <property type="molecule type" value="Genomic_DNA"/>
</dbReference>
<name>A0A1G4G4F9_9BACT</name>
<evidence type="ECO:0008006" key="4">
    <source>
        <dbReference type="Google" id="ProtNLM"/>
    </source>
</evidence>
<keyword evidence="3" id="KW-1185">Reference proteome</keyword>
<protein>
    <recommendedName>
        <fullName evidence="4">Secreted protein</fullName>
    </recommendedName>
</protein>
<evidence type="ECO:0000313" key="2">
    <source>
        <dbReference type="EMBL" id="SCM55825.1"/>
    </source>
</evidence>
<feature type="signal peptide" evidence="1">
    <location>
        <begin position="1"/>
        <end position="21"/>
    </location>
</feature>
<evidence type="ECO:0000313" key="3">
    <source>
        <dbReference type="Proteomes" id="UP000178485"/>
    </source>
</evidence>
<dbReference type="Proteomes" id="UP000178485">
    <property type="component" value="Chromosome i"/>
</dbReference>
<evidence type="ECO:0000256" key="1">
    <source>
        <dbReference type="SAM" id="SignalP"/>
    </source>
</evidence>
<sequence>MKKVIVSMAMAISGLFAISVAQGVATVTEDSVRELLLEDDRFTDIKFEELNEKVQAAVNALGETYTVDSLKYNAEKQVTKVKATSKVDQSSKVFYFNNEGVEIVWEKPVLNIEVEEEKELQELP</sequence>
<keyword evidence="1" id="KW-0732">Signal</keyword>
<organism evidence="2 3">
    <name type="scientific">Petrimonas mucosa</name>
    <dbReference type="NCBI Taxonomy" id="1642646"/>
    <lineage>
        <taxon>Bacteria</taxon>
        <taxon>Pseudomonadati</taxon>
        <taxon>Bacteroidota</taxon>
        <taxon>Bacteroidia</taxon>
        <taxon>Bacteroidales</taxon>
        <taxon>Dysgonomonadaceae</taxon>
        <taxon>Petrimonas</taxon>
    </lineage>
</organism>
<dbReference type="RefSeq" id="WP_143102493.1">
    <property type="nucleotide sequence ID" value="NZ_DUQN01000112.1"/>
</dbReference>
<feature type="chain" id="PRO_5009603778" description="Secreted protein" evidence="1">
    <location>
        <begin position="22"/>
        <end position="124"/>
    </location>
</feature>
<dbReference type="KEGG" id="pmuc:ING2E5A_0590"/>